<dbReference type="PANTHER" id="PTHR23512">
    <property type="entry name" value="MAJOR FACILITATOR SUPERFAMILY DOMAIN-CONTAINING PROTEIN 1"/>
    <property type="match status" value="1"/>
</dbReference>
<keyword evidence="20" id="KW-0472">Membrane</keyword>
<evidence type="ECO:0000256" key="12">
    <source>
        <dbReference type="ARBA" id="ARBA00044912"/>
    </source>
</evidence>
<dbReference type="PANTHER" id="PTHR23512:SF12">
    <property type="entry name" value="TRANSPORTER, PUTATIVE (AFU_ORTHOLOGUE AFUA_4G00260)-RELATED"/>
    <property type="match status" value="1"/>
</dbReference>
<evidence type="ECO:0000256" key="2">
    <source>
        <dbReference type="ARBA" id="ARBA00044876"/>
    </source>
</evidence>
<dbReference type="InterPro" id="IPR036259">
    <property type="entry name" value="MFS_trans_sf"/>
</dbReference>
<feature type="compositionally biased region" description="Polar residues" evidence="19">
    <location>
        <begin position="45"/>
        <end position="62"/>
    </location>
</feature>
<feature type="transmembrane region" description="Helical" evidence="20">
    <location>
        <begin position="443"/>
        <end position="460"/>
    </location>
</feature>
<evidence type="ECO:0000256" key="16">
    <source>
        <dbReference type="ARBA" id="ARBA00045018"/>
    </source>
</evidence>
<comment type="function">
    <text evidence="17">Lysosomal dipeptide uniporter that selectively exports lysine, arginine or histidine-containing dipeptides with a net positive charge from the lysosome lumen into the cytosol. Could play a role in a specific type of protein O-glycosylation indirectly regulating macrophages migration and tissue invasion. Also essential for liver homeostasis.</text>
</comment>
<evidence type="ECO:0000256" key="11">
    <source>
        <dbReference type="ARBA" id="ARBA00044903"/>
    </source>
</evidence>
<feature type="region of interest" description="Disordered" evidence="19">
    <location>
        <begin position="1"/>
        <end position="22"/>
    </location>
</feature>
<dbReference type="EMBL" id="JACETU010000002">
    <property type="protein sequence ID" value="KAF7436843.1"/>
    <property type="molecule type" value="Genomic_DNA"/>
</dbReference>
<dbReference type="VEuPathDB" id="FungiDB:PC9H_003676"/>
<name>A0A8H6ZYV6_PLEOS</name>
<evidence type="ECO:0000256" key="19">
    <source>
        <dbReference type="SAM" id="MobiDB-lite"/>
    </source>
</evidence>
<comment type="catalytic activity">
    <reaction evidence="3">
        <text>L-histidyl-glycine(out) = L-histidyl-glycine(in)</text>
        <dbReference type="Rhea" id="RHEA:79395"/>
        <dbReference type="ChEBI" id="CHEBI:229957"/>
    </reaction>
</comment>
<feature type="transmembrane region" description="Helical" evidence="20">
    <location>
        <begin position="260"/>
        <end position="285"/>
    </location>
</feature>
<dbReference type="OrthoDB" id="10255148at2759"/>
<feature type="transmembrane region" description="Helical" evidence="20">
    <location>
        <begin position="297"/>
        <end position="317"/>
    </location>
</feature>
<comment type="catalytic activity">
    <reaction evidence="14">
        <text>L-lysyl-glycine(out) = L-lysyl-glycine(in)</text>
        <dbReference type="Rhea" id="RHEA:79407"/>
        <dbReference type="ChEBI" id="CHEBI:191202"/>
    </reaction>
</comment>
<evidence type="ECO:0000256" key="18">
    <source>
        <dbReference type="ARBA" id="ARBA00046376"/>
    </source>
</evidence>
<feature type="transmembrane region" description="Helical" evidence="20">
    <location>
        <begin position="228"/>
        <end position="248"/>
    </location>
</feature>
<accession>A0A8H6ZYV6</accession>
<comment type="caution">
    <text evidence="21">The sequence shown here is derived from an EMBL/GenBank/DDBJ whole genome shotgun (WGS) entry which is preliminary data.</text>
</comment>
<comment type="catalytic activity">
    <reaction evidence="5">
        <text>L-alpha-aminoacyl-L-histidine(out) = L-alpha-aminoacyl-L-histidine(in)</text>
        <dbReference type="Rhea" id="RHEA:79375"/>
        <dbReference type="ChEBI" id="CHEBI:229967"/>
    </reaction>
</comment>
<comment type="catalytic activity">
    <reaction evidence="4">
        <text>L-alpha-aminoacyl-L-arginine(out) = L-alpha-aminoacyl-L-arginine(in)</text>
        <dbReference type="Rhea" id="RHEA:79367"/>
        <dbReference type="ChEBI" id="CHEBI:229968"/>
    </reaction>
</comment>
<evidence type="ECO:0000256" key="4">
    <source>
        <dbReference type="ARBA" id="ARBA00044881"/>
    </source>
</evidence>
<evidence type="ECO:0000256" key="7">
    <source>
        <dbReference type="ARBA" id="ARBA00044893"/>
    </source>
</evidence>
<organism evidence="21 22">
    <name type="scientific">Pleurotus ostreatus</name>
    <name type="common">Oyster mushroom</name>
    <name type="synonym">White-rot fungus</name>
    <dbReference type="NCBI Taxonomy" id="5322"/>
    <lineage>
        <taxon>Eukaryota</taxon>
        <taxon>Fungi</taxon>
        <taxon>Dikarya</taxon>
        <taxon>Basidiomycota</taxon>
        <taxon>Agaricomycotina</taxon>
        <taxon>Agaricomycetes</taxon>
        <taxon>Agaricomycetidae</taxon>
        <taxon>Agaricales</taxon>
        <taxon>Pleurotineae</taxon>
        <taxon>Pleurotaceae</taxon>
        <taxon>Pleurotus</taxon>
    </lineage>
</organism>
<evidence type="ECO:0000256" key="17">
    <source>
        <dbReference type="ARBA" id="ARBA00045709"/>
    </source>
</evidence>
<comment type="catalytic activity">
    <reaction evidence="13">
        <text>L-alanyl-L-lysine(out) = L-alanyl-L-lysine(in)</text>
        <dbReference type="Rhea" id="RHEA:79415"/>
        <dbReference type="ChEBI" id="CHEBI:192470"/>
    </reaction>
</comment>
<dbReference type="RefSeq" id="XP_036634742.1">
    <property type="nucleotide sequence ID" value="XM_036773269.1"/>
</dbReference>
<dbReference type="InterPro" id="IPR052187">
    <property type="entry name" value="MFSD1"/>
</dbReference>
<sequence>MSMGTNWPKELSGRQEAIPKKPQASQKVLLISSLIANAPVNTPSPSCTRFPPSFSNNNNQHSEGVDMLEEPEQSYRRSSCDELLFQAEVDMDDQNSIASSQSSSNASVGDVLPQPVPRRTAADVAARKWRMYCIRLIALLCACSLSIGSHYASYVLGPLKSRLSRELGTSHTEFSLLISAFSLNSTWTPLVGGVMASRLGTTFTSILATGVILLGQILLLTGDIYGNVRMMALGMFVFGLGVSPLAVVQETIIVRFFKSHGLGVSMAFGLIAGKGASFISARTSYPLTERFGSRAPFYVATGLAALSVFVNLIYIAASRWLVDGAGAELEAADIDEEARRRSCHDISQAQALEKVAEKRRVHIKEITKLGDIFWSYVGLNVLCGAIWSPFTHLAANIVEKRYGMTEEDAANQASYLLAGSLVLYPICGYIVDRYKSKQIVIRLFMLSSILTGSCYLWLSLPPSWTRSSWPGILSFCIGHGFAPLLLVVLVPKIVALKYVSTALGVHKSLEQTGSTIFQTMAGLALDMHNPKPQDPNGPTPPSQKSSIQKLLNIFVILNGVQFLSILALSYLQQRQKRLLRHRSSISEGALSDSVSTVKPHDSGSNIEPQASGSDHSQERPLLGDSEVSHTRYSSTMSRRSGPTRDEMRQRAEIRRGRIFVTLSASLIIFAWVLFMGTAWFRLGLKHETN</sequence>
<keyword evidence="20" id="KW-1133">Transmembrane helix</keyword>
<protein>
    <recommendedName>
        <fullName evidence="15">Lysosomal dipeptide transporter MFSD1</fullName>
    </recommendedName>
    <alternativeName>
        <fullName evidence="16">Major facilitator superfamily domain-containing protein 1</fullName>
    </alternativeName>
</protein>
<keyword evidence="20" id="KW-0812">Transmembrane</keyword>
<evidence type="ECO:0000256" key="1">
    <source>
        <dbReference type="ARBA" id="ARBA00004141"/>
    </source>
</evidence>
<comment type="catalytic activity">
    <reaction evidence="9">
        <text>L-arginyl-L-alpha-amino acid(out) = L-arginyl-L-alpha-amino acid(in)</text>
        <dbReference type="Rhea" id="RHEA:79371"/>
        <dbReference type="ChEBI" id="CHEBI:84315"/>
    </reaction>
</comment>
<comment type="subunit">
    <text evidence="18">Homodimer. Interacts with lysosomal protein GLMP (via lumenal domain); the interaction starts while both proteins are still in the endoplasmic reticulum and is required for stabilization of MFSD1 in lysosomes but has no direct effect on its targeting to lysosomes or transporter activity.</text>
</comment>
<evidence type="ECO:0000256" key="14">
    <source>
        <dbReference type="ARBA" id="ARBA00044924"/>
    </source>
</evidence>
<dbReference type="AlphaFoldDB" id="A0A8H6ZYV6"/>
<dbReference type="SUPFAM" id="SSF103473">
    <property type="entry name" value="MFS general substrate transporter"/>
    <property type="match status" value="1"/>
</dbReference>
<evidence type="ECO:0000256" key="10">
    <source>
        <dbReference type="ARBA" id="ARBA00044900"/>
    </source>
</evidence>
<feature type="transmembrane region" description="Helical" evidence="20">
    <location>
        <begin position="174"/>
        <end position="196"/>
    </location>
</feature>
<dbReference type="GO" id="GO:0022857">
    <property type="term" value="F:transmembrane transporter activity"/>
    <property type="evidence" value="ECO:0007669"/>
    <property type="project" value="InterPro"/>
</dbReference>
<feature type="transmembrane region" description="Helical" evidence="20">
    <location>
        <begin position="373"/>
        <end position="393"/>
    </location>
</feature>
<comment type="catalytic activity">
    <reaction evidence="8">
        <text>L-aspartyl-L-lysine(out) = L-aspartyl-L-lysine(in)</text>
        <dbReference type="Rhea" id="RHEA:79411"/>
        <dbReference type="ChEBI" id="CHEBI:229953"/>
    </reaction>
</comment>
<comment type="catalytic activity">
    <reaction evidence="11">
        <text>L-arginyl-glycine(out) = L-arginyl-glycine(in)</text>
        <dbReference type="Rhea" id="RHEA:79391"/>
        <dbReference type="ChEBI" id="CHEBI:229955"/>
    </reaction>
</comment>
<evidence type="ECO:0000256" key="20">
    <source>
        <dbReference type="SAM" id="Phobius"/>
    </source>
</evidence>
<evidence type="ECO:0000256" key="6">
    <source>
        <dbReference type="ARBA" id="ARBA00044891"/>
    </source>
</evidence>
<dbReference type="GeneID" id="59373494"/>
<comment type="subcellular location">
    <subcellularLocation>
        <location evidence="1">Membrane</location>
        <topology evidence="1">Multi-pass membrane protein</topology>
    </subcellularLocation>
</comment>
<evidence type="ECO:0000256" key="15">
    <source>
        <dbReference type="ARBA" id="ARBA00044985"/>
    </source>
</evidence>
<dbReference type="GO" id="GO:0016020">
    <property type="term" value="C:membrane"/>
    <property type="evidence" value="ECO:0007669"/>
    <property type="project" value="UniProtKB-SubCell"/>
</dbReference>
<evidence type="ECO:0000256" key="8">
    <source>
        <dbReference type="ARBA" id="ARBA00044898"/>
    </source>
</evidence>
<feature type="transmembrane region" description="Helical" evidence="20">
    <location>
        <begin position="203"/>
        <end position="222"/>
    </location>
</feature>
<feature type="transmembrane region" description="Helical" evidence="20">
    <location>
        <begin position="658"/>
        <end position="680"/>
    </location>
</feature>
<comment type="catalytic activity">
    <reaction evidence="7">
        <text>L-alpha-aminoacyl-L-lysine(out) = L-alpha-aminoacyl-L-lysine(in)</text>
        <dbReference type="Rhea" id="RHEA:79383"/>
        <dbReference type="ChEBI" id="CHEBI:229966"/>
    </reaction>
</comment>
<feature type="compositionally biased region" description="Polar residues" evidence="19">
    <location>
        <begin position="592"/>
        <end position="614"/>
    </location>
</feature>
<comment type="catalytic activity">
    <reaction evidence="12">
        <text>L-histidyl-L-alpha-amino acid(out) = L-histidyl-L-alpha-amino acid(in)</text>
        <dbReference type="Rhea" id="RHEA:79379"/>
        <dbReference type="ChEBI" id="CHEBI:229964"/>
    </reaction>
</comment>
<comment type="catalytic activity">
    <reaction evidence="6">
        <text>L-lysyl-L-alpha-amino acid(out) = L-lysyl-L-alpha-amino acid(in)</text>
        <dbReference type="Rhea" id="RHEA:79387"/>
        <dbReference type="ChEBI" id="CHEBI:229965"/>
    </reaction>
</comment>
<evidence type="ECO:0000313" key="22">
    <source>
        <dbReference type="Proteomes" id="UP000623687"/>
    </source>
</evidence>
<feature type="region of interest" description="Disordered" evidence="19">
    <location>
        <begin position="590"/>
        <end position="648"/>
    </location>
</feature>
<evidence type="ECO:0000256" key="3">
    <source>
        <dbReference type="ARBA" id="ARBA00044878"/>
    </source>
</evidence>
<feature type="region of interest" description="Disordered" evidence="19">
    <location>
        <begin position="45"/>
        <end position="72"/>
    </location>
</feature>
<reference evidence="21" key="1">
    <citation type="submission" date="2019-07" db="EMBL/GenBank/DDBJ databases">
        <authorList>
            <person name="Palmer J.M."/>
        </authorList>
    </citation>
    <scope>NUCLEOTIDE SEQUENCE</scope>
    <source>
        <strain evidence="21">PC9</strain>
    </source>
</reference>
<evidence type="ECO:0000256" key="9">
    <source>
        <dbReference type="ARBA" id="ARBA00044899"/>
    </source>
</evidence>
<dbReference type="Pfam" id="PF07690">
    <property type="entry name" value="MFS_1"/>
    <property type="match status" value="1"/>
</dbReference>
<feature type="transmembrane region" description="Helical" evidence="20">
    <location>
        <begin position="550"/>
        <end position="571"/>
    </location>
</feature>
<keyword evidence="22" id="KW-1185">Reference proteome</keyword>
<feature type="transmembrane region" description="Helical" evidence="20">
    <location>
        <begin position="413"/>
        <end position="431"/>
    </location>
</feature>
<feature type="transmembrane region" description="Helical" evidence="20">
    <location>
        <begin position="136"/>
        <end position="154"/>
    </location>
</feature>
<comment type="catalytic activity">
    <reaction evidence="2">
        <text>L-lysyl-L-alanine(out) = L-lysyl-L-alanine(in)</text>
        <dbReference type="Rhea" id="RHEA:79399"/>
        <dbReference type="ChEBI" id="CHEBI:229954"/>
    </reaction>
</comment>
<dbReference type="Gene3D" id="1.20.1250.20">
    <property type="entry name" value="MFS general substrate transporter like domains"/>
    <property type="match status" value="1"/>
</dbReference>
<comment type="catalytic activity">
    <reaction evidence="10">
        <text>L-lysyl-L-lysine(out) = L-lysyl-L-lysine(in)</text>
        <dbReference type="Rhea" id="RHEA:79403"/>
        <dbReference type="ChEBI" id="CHEBI:229956"/>
    </reaction>
</comment>
<evidence type="ECO:0000313" key="21">
    <source>
        <dbReference type="EMBL" id="KAF7436843.1"/>
    </source>
</evidence>
<gene>
    <name evidence="21" type="ORF">PC9H_003676</name>
</gene>
<feature type="compositionally biased region" description="Polar residues" evidence="19">
    <location>
        <begin position="630"/>
        <end position="640"/>
    </location>
</feature>
<proteinExistence type="predicted"/>
<evidence type="ECO:0000256" key="5">
    <source>
        <dbReference type="ARBA" id="ARBA00044884"/>
    </source>
</evidence>
<dbReference type="InterPro" id="IPR011701">
    <property type="entry name" value="MFS"/>
</dbReference>
<dbReference type="Proteomes" id="UP000623687">
    <property type="component" value="Unassembled WGS sequence"/>
</dbReference>
<evidence type="ECO:0000256" key="13">
    <source>
        <dbReference type="ARBA" id="ARBA00044919"/>
    </source>
</evidence>